<feature type="transmembrane region" description="Helical" evidence="9">
    <location>
        <begin position="15"/>
        <end position="36"/>
    </location>
</feature>
<proteinExistence type="inferred from homology"/>
<comment type="subunit">
    <text evidence="9">The complex comprises the extracytoplasmic solute receptor protein and the two transmembrane proteins.</text>
</comment>
<feature type="domain" description="Tripartite ATP-independent periplasmic transporters DctQ component" evidence="10">
    <location>
        <begin position="33"/>
        <end position="174"/>
    </location>
</feature>
<dbReference type="GO" id="GO:0015740">
    <property type="term" value="P:C4-dicarboxylate transport"/>
    <property type="evidence" value="ECO:0007669"/>
    <property type="project" value="TreeGrafter"/>
</dbReference>
<gene>
    <name evidence="11" type="ORF">SAMN02982922_4703</name>
</gene>
<accession>A0A1X7PN06</accession>
<organism evidence="11 12">
    <name type="scientific">Mesorhizobium australicum</name>
    <dbReference type="NCBI Taxonomy" id="536018"/>
    <lineage>
        <taxon>Bacteria</taxon>
        <taxon>Pseudomonadati</taxon>
        <taxon>Pseudomonadota</taxon>
        <taxon>Alphaproteobacteria</taxon>
        <taxon>Hyphomicrobiales</taxon>
        <taxon>Phyllobacteriaceae</taxon>
        <taxon>Mesorhizobium</taxon>
    </lineage>
</organism>
<dbReference type="InterPro" id="IPR055348">
    <property type="entry name" value="DctQ"/>
</dbReference>
<keyword evidence="2 9" id="KW-0813">Transport</keyword>
<keyword evidence="12" id="KW-1185">Reference proteome</keyword>
<dbReference type="OrthoDB" id="8449485at2"/>
<dbReference type="AlphaFoldDB" id="A0A1X7PN06"/>
<name>A0A1X7PN06_9HYPH</name>
<dbReference type="PANTHER" id="PTHR35011">
    <property type="entry name" value="2,3-DIKETO-L-GULONATE TRAP TRANSPORTER SMALL PERMEASE PROTEIN YIAM"/>
    <property type="match status" value="1"/>
</dbReference>
<reference evidence="11 12" key="1">
    <citation type="submission" date="2017-04" db="EMBL/GenBank/DDBJ databases">
        <authorList>
            <person name="Afonso C.L."/>
            <person name="Miller P.J."/>
            <person name="Scott M.A."/>
            <person name="Spackman E."/>
            <person name="Goraichik I."/>
            <person name="Dimitrov K.M."/>
            <person name="Suarez D.L."/>
            <person name="Swayne D.E."/>
        </authorList>
    </citation>
    <scope>NUCLEOTIDE SEQUENCE [LARGE SCALE GENOMIC DNA]</scope>
    <source>
        <strain evidence="11 12">B5P</strain>
    </source>
</reference>
<dbReference type="Pfam" id="PF04290">
    <property type="entry name" value="DctQ"/>
    <property type="match status" value="1"/>
</dbReference>
<dbReference type="EMBL" id="FXBL01000004">
    <property type="protein sequence ID" value="SMH52619.1"/>
    <property type="molecule type" value="Genomic_DNA"/>
</dbReference>
<keyword evidence="7 9" id="KW-0472">Membrane</keyword>
<dbReference type="Proteomes" id="UP000193083">
    <property type="component" value="Unassembled WGS sequence"/>
</dbReference>
<sequence length="190" mass="21187">MQHSETADARVRGPIGWYVSTLRFLAGATMMMIVVIMTAQVTARYIFGSSLIWAEELCRYILIWQTFLFIGLAYTKGELVAVDIVPLMLSPRWRLALKALVSIPILVFLWLMMVNGFDYSTRFGHQIVPAVDFIFMSLIGHGVGLSIFWVYVSVAVGSALLALHIIASLVLDWRQLPNAPEKPAPTEAEG</sequence>
<keyword evidence="5 9" id="KW-0812">Transmembrane</keyword>
<feature type="transmembrane region" description="Helical" evidence="9">
    <location>
        <begin position="57"/>
        <end position="75"/>
    </location>
</feature>
<feature type="transmembrane region" description="Helical" evidence="9">
    <location>
        <begin position="149"/>
        <end position="171"/>
    </location>
</feature>
<keyword evidence="6 9" id="KW-1133">Transmembrane helix</keyword>
<dbReference type="GO" id="GO:0005886">
    <property type="term" value="C:plasma membrane"/>
    <property type="evidence" value="ECO:0007669"/>
    <property type="project" value="UniProtKB-SubCell"/>
</dbReference>
<dbReference type="InterPro" id="IPR007387">
    <property type="entry name" value="TRAP_DctQ"/>
</dbReference>
<dbReference type="GO" id="GO:0022857">
    <property type="term" value="F:transmembrane transporter activity"/>
    <property type="evidence" value="ECO:0007669"/>
    <property type="project" value="UniProtKB-UniRule"/>
</dbReference>
<evidence type="ECO:0000256" key="4">
    <source>
        <dbReference type="ARBA" id="ARBA00022519"/>
    </source>
</evidence>
<evidence type="ECO:0000256" key="9">
    <source>
        <dbReference type="RuleBase" id="RU369079"/>
    </source>
</evidence>
<comment type="subcellular location">
    <subcellularLocation>
        <location evidence="1 9">Cell inner membrane</location>
        <topology evidence="1 9">Multi-pass membrane protein</topology>
    </subcellularLocation>
</comment>
<comment type="similarity">
    <text evidence="8 9">Belongs to the TRAP transporter small permease family.</text>
</comment>
<protein>
    <recommendedName>
        <fullName evidence="9">TRAP transporter small permease protein</fullName>
    </recommendedName>
</protein>
<evidence type="ECO:0000256" key="8">
    <source>
        <dbReference type="ARBA" id="ARBA00038436"/>
    </source>
</evidence>
<evidence type="ECO:0000313" key="12">
    <source>
        <dbReference type="Proteomes" id="UP000193083"/>
    </source>
</evidence>
<dbReference type="RefSeq" id="WP_085466367.1">
    <property type="nucleotide sequence ID" value="NZ_FXBL01000004.1"/>
</dbReference>
<keyword evidence="4 9" id="KW-0997">Cell inner membrane</keyword>
<feature type="transmembrane region" description="Helical" evidence="9">
    <location>
        <begin position="95"/>
        <end position="114"/>
    </location>
</feature>
<evidence type="ECO:0000313" key="11">
    <source>
        <dbReference type="EMBL" id="SMH52619.1"/>
    </source>
</evidence>
<evidence type="ECO:0000256" key="6">
    <source>
        <dbReference type="ARBA" id="ARBA00022989"/>
    </source>
</evidence>
<evidence type="ECO:0000256" key="2">
    <source>
        <dbReference type="ARBA" id="ARBA00022448"/>
    </source>
</evidence>
<evidence type="ECO:0000256" key="1">
    <source>
        <dbReference type="ARBA" id="ARBA00004429"/>
    </source>
</evidence>
<evidence type="ECO:0000256" key="7">
    <source>
        <dbReference type="ARBA" id="ARBA00023136"/>
    </source>
</evidence>
<evidence type="ECO:0000256" key="3">
    <source>
        <dbReference type="ARBA" id="ARBA00022475"/>
    </source>
</evidence>
<keyword evidence="3" id="KW-1003">Cell membrane</keyword>
<evidence type="ECO:0000259" key="10">
    <source>
        <dbReference type="Pfam" id="PF04290"/>
    </source>
</evidence>
<evidence type="ECO:0000256" key="5">
    <source>
        <dbReference type="ARBA" id="ARBA00022692"/>
    </source>
</evidence>
<comment type="function">
    <text evidence="9">Part of the tripartite ATP-independent periplasmic (TRAP) transport system.</text>
</comment>
<dbReference type="PANTHER" id="PTHR35011:SF2">
    <property type="entry name" value="2,3-DIKETO-L-GULONATE TRAP TRANSPORTER SMALL PERMEASE PROTEIN YIAM"/>
    <property type="match status" value="1"/>
</dbReference>